<organism evidence="1">
    <name type="scientific">uncultured Caudovirales phage</name>
    <dbReference type="NCBI Taxonomy" id="2100421"/>
    <lineage>
        <taxon>Viruses</taxon>
        <taxon>Duplodnaviria</taxon>
        <taxon>Heunggongvirae</taxon>
        <taxon>Uroviricota</taxon>
        <taxon>Caudoviricetes</taxon>
        <taxon>Peduoviridae</taxon>
        <taxon>Maltschvirus</taxon>
        <taxon>Maltschvirus maltsch</taxon>
    </lineage>
</organism>
<name>A0A6J5RU99_9CAUD</name>
<accession>A0A6J5RU99</accession>
<reference evidence="1" key="1">
    <citation type="submission" date="2020-05" db="EMBL/GenBank/DDBJ databases">
        <authorList>
            <person name="Chiriac C."/>
            <person name="Salcher M."/>
            <person name="Ghai R."/>
            <person name="Kavagutti S V."/>
        </authorList>
    </citation>
    <scope>NUCLEOTIDE SEQUENCE</scope>
</reference>
<dbReference type="EMBL" id="LR797308">
    <property type="protein sequence ID" value="CAB4202038.1"/>
    <property type="molecule type" value="Genomic_DNA"/>
</dbReference>
<gene>
    <name evidence="1" type="ORF">UFOVP1361_32</name>
</gene>
<sequence length="99" mass="11736">MKWFFSQKEDFITAREAHERSLKAIKINETKDLQREIDNLKGQILYAISIGRTEVRTNYNHLEYFMKKGYEVSLNTSDVSFNCGFDYNIISWKNTGEEK</sequence>
<protein>
    <submittedName>
        <fullName evidence="1">Uncharacterized protein</fullName>
    </submittedName>
</protein>
<proteinExistence type="predicted"/>
<evidence type="ECO:0000313" key="1">
    <source>
        <dbReference type="EMBL" id="CAB4202038.1"/>
    </source>
</evidence>